<proteinExistence type="predicted"/>
<feature type="region of interest" description="Disordered" evidence="1">
    <location>
        <begin position="79"/>
        <end position="102"/>
    </location>
</feature>
<dbReference type="KEGG" id="plig:NAG76_22835"/>
<accession>A0A9J6ZFF9</accession>
<gene>
    <name evidence="2" type="ORF">NAG76_22835</name>
</gene>
<evidence type="ECO:0000313" key="3">
    <source>
        <dbReference type="Proteomes" id="UP001056756"/>
    </source>
</evidence>
<evidence type="ECO:0000256" key="1">
    <source>
        <dbReference type="SAM" id="MobiDB-lite"/>
    </source>
</evidence>
<reference evidence="2" key="1">
    <citation type="submission" date="2022-05" db="EMBL/GenBank/DDBJ databases">
        <title>Novel bacterial taxa in a minimal lignocellulolytic consortium and its capacity to transform plastics disclosed by genome-resolved metagenomics.</title>
        <authorList>
            <person name="Rodriguez C.A.D."/>
            <person name="Diaz-Garcia L."/>
            <person name="Herrera K."/>
            <person name="Tarazona N.A."/>
            <person name="Sproer C."/>
            <person name="Overmann J."/>
            <person name="Jimenez D.J."/>
        </authorList>
    </citation>
    <scope>NUCLEOTIDE SEQUENCE</scope>
    <source>
        <strain evidence="2">MAG5</strain>
    </source>
</reference>
<feature type="compositionally biased region" description="Basic and acidic residues" evidence="1">
    <location>
        <begin position="91"/>
        <end position="102"/>
    </location>
</feature>
<protein>
    <submittedName>
        <fullName evidence="2">Uncharacterized protein</fullName>
    </submittedName>
</protein>
<sequence>MSIMFTKAIITRLQREIADIETKTINEKKKQEKAESKINQLQRDMKLSKTHSELNNKMARINKLNEEIKNAKRSQIDLSKQLTTKKASLKQHFDKEAKQEQQ</sequence>
<name>A0A9J6ZFF9_9BACL</name>
<evidence type="ECO:0000313" key="2">
    <source>
        <dbReference type="EMBL" id="URN94616.1"/>
    </source>
</evidence>
<dbReference type="EMBL" id="CP097899">
    <property type="protein sequence ID" value="URN94616.1"/>
    <property type="molecule type" value="Genomic_DNA"/>
</dbReference>
<dbReference type="AlphaFoldDB" id="A0A9J6ZFF9"/>
<organism evidence="2 3">
    <name type="scientific">Candidatus Pristimantibacillus lignocellulolyticus</name>
    <dbReference type="NCBI Taxonomy" id="2994561"/>
    <lineage>
        <taxon>Bacteria</taxon>
        <taxon>Bacillati</taxon>
        <taxon>Bacillota</taxon>
        <taxon>Bacilli</taxon>
        <taxon>Bacillales</taxon>
        <taxon>Paenibacillaceae</taxon>
        <taxon>Candidatus Pristimantibacillus</taxon>
    </lineage>
</organism>
<dbReference type="Proteomes" id="UP001056756">
    <property type="component" value="Chromosome"/>
</dbReference>